<feature type="region of interest" description="Disordered" evidence="1">
    <location>
        <begin position="1"/>
        <end position="83"/>
    </location>
</feature>
<dbReference type="InterPro" id="IPR036420">
    <property type="entry name" value="BRCT_dom_sf"/>
</dbReference>
<name>A0A0D9WAG3_9ORYZ</name>
<feature type="compositionally biased region" description="Basic and acidic residues" evidence="1">
    <location>
        <begin position="50"/>
        <end position="72"/>
    </location>
</feature>
<sequence>MPPGTGDRGGRGFRDDGGGGGRRDDEDGGGEMGRGGRGGRRAKVVLVEAAGKRPAAEVKVERGMAEEGKGMKSEPVGVKGNSRPMAEVREAAKAAWEPPAAEVKVERGTEKGKGMKSFVGVKGNLEREKPQMAEEGGSEPAKADGEGRKTSPSGGGLRCQSGCGGKSIAPFAGMRLILHGFSEPQKAEMRKKVQKLGGLVLNAIDYEICTHIVAAGNHWEGAVLIWNGEGKKVVNKKWIDECYTHGRFLENDLCADYSLSKTPKTSKATRSNVISTSKKLRASCGDCHRRSVRRRLDYDSLLEEKAHRYHHNLFVCKNDKGEYTSLKDYCISNKERLVIQTVTPQSNTFPEIGLWTHPWTLVPKGMKQTLREEKAKNKYSHTSHTTSNQLKPKLRKAHVLLKTLHRAGLSLRGIFTSENFLMDSLGNMRFGNLSKGVIQKLEDGDIEKDTDRFIEMIREEVFVSVTLLPSDVTQWLELVDRCSMGYDELAADYITLQDEYEAASHFMSLYNMFEKMETANPVIYEKVKMKLGAYTGWKKRVEAFDGNTHLKDTLDWIDPATGRKNFYADDVGGLLKLLRNTRQHAARLKENLFVLIVGQNFPRLIGDFQKAMFKQGYKLR</sequence>
<reference evidence="4" key="2">
    <citation type="submission" date="2013-12" db="EMBL/GenBank/DDBJ databases">
        <authorList>
            <person name="Yu Y."/>
            <person name="Lee S."/>
            <person name="de Baynast K."/>
            <person name="Wissotski M."/>
            <person name="Liu L."/>
            <person name="Talag J."/>
            <person name="Goicoechea J."/>
            <person name="Angelova A."/>
            <person name="Jetty R."/>
            <person name="Kudrna D."/>
            <person name="Golser W."/>
            <person name="Rivera L."/>
            <person name="Zhang J."/>
            <person name="Wing R."/>
        </authorList>
    </citation>
    <scope>NUCLEOTIDE SEQUENCE</scope>
</reference>
<dbReference type="HOGENOM" id="CLU_023155_1_1_1"/>
<accession>A0A0D9WAG3</accession>
<evidence type="ECO:0000313" key="4">
    <source>
        <dbReference type="Proteomes" id="UP000032180"/>
    </source>
</evidence>
<dbReference type="Pfam" id="PF00533">
    <property type="entry name" value="BRCT"/>
    <property type="match status" value="1"/>
</dbReference>
<dbReference type="PANTHER" id="PTHR35161">
    <property type="entry name" value="OS02G0303100 PROTEIN"/>
    <property type="match status" value="1"/>
</dbReference>
<dbReference type="AlphaFoldDB" id="A0A0D9WAG3"/>
<reference evidence="3 4" key="1">
    <citation type="submission" date="2012-08" db="EMBL/GenBank/DDBJ databases">
        <title>Oryza genome evolution.</title>
        <authorList>
            <person name="Wing R.A."/>
        </authorList>
    </citation>
    <scope>NUCLEOTIDE SEQUENCE</scope>
</reference>
<evidence type="ECO:0000256" key="1">
    <source>
        <dbReference type="SAM" id="MobiDB-lite"/>
    </source>
</evidence>
<evidence type="ECO:0000313" key="3">
    <source>
        <dbReference type="EnsemblPlants" id="LPERR04G23370.1"/>
    </source>
</evidence>
<dbReference type="CDD" id="cd00027">
    <property type="entry name" value="BRCT"/>
    <property type="match status" value="1"/>
</dbReference>
<keyword evidence="4" id="KW-1185">Reference proteome</keyword>
<feature type="compositionally biased region" description="Basic and acidic residues" evidence="1">
    <location>
        <begin position="8"/>
        <end position="25"/>
    </location>
</feature>
<dbReference type="PANTHER" id="PTHR35161:SF15">
    <property type="entry name" value="OS07G0690800 PROTEIN"/>
    <property type="match status" value="1"/>
</dbReference>
<dbReference type="Gene3D" id="3.40.50.10190">
    <property type="entry name" value="BRCT domain"/>
    <property type="match status" value="1"/>
</dbReference>
<dbReference type="PROSITE" id="PS50172">
    <property type="entry name" value="BRCT"/>
    <property type="match status" value="1"/>
</dbReference>
<dbReference type="InterPro" id="IPR001357">
    <property type="entry name" value="BRCT_dom"/>
</dbReference>
<protein>
    <recommendedName>
        <fullName evidence="2">BRCT domain-containing protein</fullName>
    </recommendedName>
</protein>
<evidence type="ECO:0000259" key="2">
    <source>
        <dbReference type="PROSITE" id="PS50172"/>
    </source>
</evidence>
<proteinExistence type="predicted"/>
<dbReference type="SUPFAM" id="SSF52113">
    <property type="entry name" value="BRCT domain"/>
    <property type="match status" value="1"/>
</dbReference>
<dbReference type="EnsemblPlants" id="LPERR04G23370.1">
    <property type="protein sequence ID" value="LPERR04G23370.1"/>
    <property type="gene ID" value="LPERR04G23370"/>
</dbReference>
<reference evidence="3" key="3">
    <citation type="submission" date="2015-04" db="UniProtKB">
        <authorList>
            <consortium name="EnsemblPlants"/>
        </authorList>
    </citation>
    <scope>IDENTIFICATION</scope>
</reference>
<dbReference type="Proteomes" id="UP000032180">
    <property type="component" value="Chromosome 4"/>
</dbReference>
<feature type="domain" description="BRCT" evidence="2">
    <location>
        <begin position="166"/>
        <end position="252"/>
    </location>
</feature>
<dbReference type="SMART" id="SM00292">
    <property type="entry name" value="BRCT"/>
    <property type="match status" value="1"/>
</dbReference>
<feature type="region of interest" description="Disordered" evidence="1">
    <location>
        <begin position="125"/>
        <end position="159"/>
    </location>
</feature>
<dbReference type="Gramene" id="LPERR04G23370.1">
    <property type="protein sequence ID" value="LPERR04G23370.1"/>
    <property type="gene ID" value="LPERR04G23370"/>
</dbReference>
<organism evidence="3 4">
    <name type="scientific">Leersia perrieri</name>
    <dbReference type="NCBI Taxonomy" id="77586"/>
    <lineage>
        <taxon>Eukaryota</taxon>
        <taxon>Viridiplantae</taxon>
        <taxon>Streptophyta</taxon>
        <taxon>Embryophyta</taxon>
        <taxon>Tracheophyta</taxon>
        <taxon>Spermatophyta</taxon>
        <taxon>Magnoliopsida</taxon>
        <taxon>Liliopsida</taxon>
        <taxon>Poales</taxon>
        <taxon>Poaceae</taxon>
        <taxon>BOP clade</taxon>
        <taxon>Oryzoideae</taxon>
        <taxon>Oryzeae</taxon>
        <taxon>Oryzinae</taxon>
        <taxon>Leersia</taxon>
    </lineage>
</organism>